<feature type="non-terminal residue" evidence="2">
    <location>
        <position position="1"/>
    </location>
</feature>
<feature type="compositionally biased region" description="Polar residues" evidence="1">
    <location>
        <begin position="74"/>
        <end position="88"/>
    </location>
</feature>
<proteinExistence type="evidence at transcript level"/>
<name>A0A0K8TKI4_TABBR</name>
<protein>
    <submittedName>
        <fullName evidence="2">Uncharacterized protein</fullName>
    </submittedName>
</protein>
<feature type="region of interest" description="Disordered" evidence="1">
    <location>
        <begin position="305"/>
        <end position="349"/>
    </location>
</feature>
<accession>A0A0K8TKI4</accession>
<evidence type="ECO:0000313" key="2">
    <source>
        <dbReference type="EMBL" id="JAI14616.1"/>
    </source>
</evidence>
<dbReference type="EMBL" id="GDAI01002987">
    <property type="protein sequence ID" value="JAI14616.1"/>
    <property type="molecule type" value="mRNA"/>
</dbReference>
<sequence>NSTSALAAAVSPSTIVVSSSMPIQKPSLTVTQLTTSTPSKTLVKRINTAPQVTKAMNSGMIISPSPVLASLKTTRSNDTKLSPLSSVKPSAADSMMQKRSKISSETNTSKTMGKLIPKIKSVFPKPNLKSSNPVKCSPQSIAVNEGSINTQQHISNHATVPMQVHSVTPKQPNSSGFVRVVNLPTGNNTFKHINKGNMSEAVVRNIASVRAKSPQLFNKIPETTNAIGKKTEISVRSVENLNKLTNHGLAASPSRQLNLSTPSQNALNASHSVTWKVDASRKRSLPTMSSVLTDSFSIQHKKPRLMGVSGNNEKPKVQLSQGAHVKKDVQLSQRSSAVSVKPPEVVEID</sequence>
<dbReference type="AlphaFoldDB" id="A0A0K8TKI4"/>
<evidence type="ECO:0000256" key="1">
    <source>
        <dbReference type="SAM" id="MobiDB-lite"/>
    </source>
</evidence>
<feature type="region of interest" description="Disordered" evidence="1">
    <location>
        <begin position="74"/>
        <end position="108"/>
    </location>
</feature>
<organism evidence="2">
    <name type="scientific">Tabanus bromius</name>
    <name type="common">Band-eyed brown horse fly</name>
    <dbReference type="NCBI Taxonomy" id="304241"/>
    <lineage>
        <taxon>Eukaryota</taxon>
        <taxon>Metazoa</taxon>
        <taxon>Ecdysozoa</taxon>
        <taxon>Arthropoda</taxon>
        <taxon>Hexapoda</taxon>
        <taxon>Insecta</taxon>
        <taxon>Pterygota</taxon>
        <taxon>Neoptera</taxon>
        <taxon>Endopterygota</taxon>
        <taxon>Diptera</taxon>
        <taxon>Brachycera</taxon>
        <taxon>Tabanomorpha</taxon>
        <taxon>Tabanoidea</taxon>
        <taxon>Tabanidae</taxon>
        <taxon>Tabanus</taxon>
    </lineage>
</organism>
<reference evidence="2" key="1">
    <citation type="journal article" date="2015" name="Insect Biochem. Mol. Biol.">
        <title>An insight into the sialome of the horse fly, Tabanus bromius.</title>
        <authorList>
            <person name="Ribeiro J.M."/>
            <person name="Kazimirova M."/>
            <person name="Takac P."/>
            <person name="Andersen J.F."/>
            <person name="Francischetti I.M."/>
        </authorList>
    </citation>
    <scope>NUCLEOTIDE SEQUENCE</scope>
</reference>